<dbReference type="PANTHER" id="PTHR15462:SF8">
    <property type="entry name" value="SERINE PROTEASE"/>
    <property type="match status" value="1"/>
</dbReference>
<organism evidence="2 3">
    <name type="scientific">Agromyces kandeliae</name>
    <dbReference type="NCBI Taxonomy" id="2666141"/>
    <lineage>
        <taxon>Bacteria</taxon>
        <taxon>Bacillati</taxon>
        <taxon>Actinomycetota</taxon>
        <taxon>Actinomycetes</taxon>
        <taxon>Micrococcales</taxon>
        <taxon>Microbacteriaceae</taxon>
        <taxon>Agromyces</taxon>
    </lineage>
</organism>
<sequence>MDAPLEFDSWRDRVERREAEPLAERASLRIASFDLVDAVEYRLESRDRSVDVIAEVGQVGRHAFPPRIEEIDAGEVLERPEGEVDLPAFRPPHLAVHPRPDELPEDLYRRRWARRPIGEEDDSGDPTTVFQPDTRFEFSDTSYPWSCCGRVDTPGGSGSGVMIGRRHMMTASHVIDWGPNNTAGWVKFSPMVFDTSEPFGFAYATRIYWWLQADASDRIQSQEAAFDYVVCVLDQPLGDLTGWMGTRGYSTDWDGGAYWAHVGYPRDSGGDRPIYHGPGVMDSTVTESTGGRDSFRIMHENDVIPGQSGGPFFGWWDGEVGPHVIASQSAENWNTTPGPNAAGGGNPLPELARHVLTVEP</sequence>
<reference evidence="2 3" key="1">
    <citation type="submission" date="2019-11" db="EMBL/GenBank/DDBJ databases">
        <title>Agromyces kandeliae sp. nov., isolated from mangrove soil.</title>
        <authorList>
            <person name="Wang R."/>
        </authorList>
    </citation>
    <scope>NUCLEOTIDE SEQUENCE [LARGE SCALE GENOMIC DNA]</scope>
    <source>
        <strain evidence="2 3">Q22</strain>
    </source>
</reference>
<dbReference type="Proteomes" id="UP000476511">
    <property type="component" value="Unassembled WGS sequence"/>
</dbReference>
<keyword evidence="3" id="KW-1185">Reference proteome</keyword>
<proteinExistence type="predicted"/>
<evidence type="ECO:0000256" key="1">
    <source>
        <dbReference type="ARBA" id="ARBA00022729"/>
    </source>
</evidence>
<accession>A0A6L5R2Y5</accession>
<evidence type="ECO:0000313" key="3">
    <source>
        <dbReference type="Proteomes" id="UP000476511"/>
    </source>
</evidence>
<protein>
    <recommendedName>
        <fullName evidence="4">Serine protease</fullName>
    </recommendedName>
</protein>
<evidence type="ECO:0000313" key="2">
    <source>
        <dbReference type="EMBL" id="MRX44401.1"/>
    </source>
</evidence>
<evidence type="ECO:0008006" key="4">
    <source>
        <dbReference type="Google" id="ProtNLM"/>
    </source>
</evidence>
<dbReference type="InterPro" id="IPR050966">
    <property type="entry name" value="Glutamyl_endopeptidase"/>
</dbReference>
<keyword evidence="1" id="KW-0732">Signal</keyword>
<gene>
    <name evidence="2" type="ORF">GJR97_11770</name>
</gene>
<dbReference type="InterPro" id="IPR043504">
    <property type="entry name" value="Peptidase_S1_PA_chymotrypsin"/>
</dbReference>
<name>A0A6L5R2Y5_9MICO</name>
<dbReference type="EMBL" id="WKJD01000016">
    <property type="protein sequence ID" value="MRX44401.1"/>
    <property type="molecule type" value="Genomic_DNA"/>
</dbReference>
<dbReference type="PANTHER" id="PTHR15462">
    <property type="entry name" value="SERINE PROTEASE"/>
    <property type="match status" value="1"/>
</dbReference>
<comment type="caution">
    <text evidence="2">The sequence shown here is derived from an EMBL/GenBank/DDBJ whole genome shotgun (WGS) entry which is preliminary data.</text>
</comment>
<dbReference type="AlphaFoldDB" id="A0A6L5R2Y5"/>
<dbReference type="InterPro" id="IPR009003">
    <property type="entry name" value="Peptidase_S1_PA"/>
</dbReference>
<dbReference type="RefSeq" id="WP_154346614.1">
    <property type="nucleotide sequence ID" value="NZ_WKJD01000016.1"/>
</dbReference>
<dbReference type="Gene3D" id="2.40.10.10">
    <property type="entry name" value="Trypsin-like serine proteases"/>
    <property type="match status" value="2"/>
</dbReference>
<dbReference type="SUPFAM" id="SSF50494">
    <property type="entry name" value="Trypsin-like serine proteases"/>
    <property type="match status" value="1"/>
</dbReference>